<dbReference type="InterPro" id="IPR008753">
    <property type="entry name" value="Peptidase_M13_N"/>
</dbReference>
<dbReference type="Gene3D" id="3.40.390.10">
    <property type="entry name" value="Collagenase (Catalytic Domain)"/>
    <property type="match status" value="1"/>
</dbReference>
<sequence>MKKIRRLSAILSLAFFMLMMSPESYTVVRAEDISSKNQASDNKGVRLQDDFYDAINNDWLSTVKIEEGKSTTSTFDDVEKTVKGQVKSIIESLVSEKEKYEANTDERKIINLYNNVLNVQERNNQGLKPVKENLDKIKSAQTIDDITKLWSDRSIINSTIQFAVEKDVKNVTTNILYINHTGLSLGDSDQYTHPTESTAKNKKLTVNYYNKLLMLSGYTKDEAELKTDNMFKFEGMIAPYIMGKREKALTPNLIDSLYNVYTLDELKDLAPNLNLPIIMKGLGIDNANKIVLQDPKWLKALNKIYTQENLPLIKNYLEIVNLIYASNYLSKDFEDANTEFSNNLLGIKGAGSKEDDAVDTVNSLMGMAIGKIYSERYVSKNVKEDVENITKKIIEVYKKRINNLTWMSNSTKKNAIDKLDKLNIKIGYPDTWVDYSKLNIKSYEEGSNLFDNVIALRRFAQDEMFSKLNKPVDKKKDGVEPQTVNAFYSPTDNSIIIPGGIIQGHFYDPNGGKETNLGGIGVILGHEISHAFDNTGAQYDADGNLNNWWSDDDYKEFQQKTQKVKDFYSQIEVAPGQMLDGNLTAGENIADIGGVSCLLDILKTMDNPNYKTFFQSYAVTWRQLTTKEYSDYAMLIDSHSPNKVRVNAVLPQFQQFYDTYGITEKDGMYIRPEDRVAIW</sequence>
<evidence type="ECO:0000256" key="8">
    <source>
        <dbReference type="SAM" id="SignalP"/>
    </source>
</evidence>
<dbReference type="PANTHER" id="PTHR11733:SF167">
    <property type="entry name" value="FI17812P1-RELATED"/>
    <property type="match status" value="1"/>
</dbReference>
<evidence type="ECO:0000259" key="10">
    <source>
        <dbReference type="Pfam" id="PF05649"/>
    </source>
</evidence>
<feature type="signal peptide" evidence="8">
    <location>
        <begin position="1"/>
        <end position="26"/>
    </location>
</feature>
<dbReference type="EC" id="3.4.24.-" evidence="11"/>
<keyword evidence="8" id="KW-0732">Signal</keyword>
<evidence type="ECO:0000256" key="1">
    <source>
        <dbReference type="ARBA" id="ARBA00001947"/>
    </source>
</evidence>
<evidence type="ECO:0000256" key="3">
    <source>
        <dbReference type="ARBA" id="ARBA00022670"/>
    </source>
</evidence>
<dbReference type="STRING" id="36745.CLSAP_53660"/>
<comment type="cofactor">
    <cofactor evidence="1">
        <name>Zn(2+)</name>
        <dbReference type="ChEBI" id="CHEBI:29105"/>
    </cofactor>
</comment>
<dbReference type="AlphaFoldDB" id="M1M193"/>
<comment type="similarity">
    <text evidence="2">Belongs to the peptidase M13 family.</text>
</comment>
<accession>M1M193</accession>
<dbReference type="GO" id="GO:0016485">
    <property type="term" value="P:protein processing"/>
    <property type="evidence" value="ECO:0007669"/>
    <property type="project" value="TreeGrafter"/>
</dbReference>
<dbReference type="PANTHER" id="PTHR11733">
    <property type="entry name" value="ZINC METALLOPROTEASE FAMILY M13 NEPRILYSIN-RELATED"/>
    <property type="match status" value="1"/>
</dbReference>
<dbReference type="PROSITE" id="PS51885">
    <property type="entry name" value="NEPRILYSIN"/>
    <property type="match status" value="1"/>
</dbReference>
<evidence type="ECO:0000256" key="6">
    <source>
        <dbReference type="ARBA" id="ARBA00022833"/>
    </source>
</evidence>
<evidence type="ECO:0000256" key="7">
    <source>
        <dbReference type="ARBA" id="ARBA00023049"/>
    </source>
</evidence>
<dbReference type="GO" id="GO:0005886">
    <property type="term" value="C:plasma membrane"/>
    <property type="evidence" value="ECO:0007669"/>
    <property type="project" value="TreeGrafter"/>
</dbReference>
<evidence type="ECO:0000259" key="9">
    <source>
        <dbReference type="Pfam" id="PF01431"/>
    </source>
</evidence>
<keyword evidence="12" id="KW-1185">Reference proteome</keyword>
<keyword evidence="6" id="KW-0862">Zinc</keyword>
<dbReference type="CDD" id="cd08662">
    <property type="entry name" value="M13"/>
    <property type="match status" value="1"/>
</dbReference>
<feature type="domain" description="Peptidase M13 N-terminal" evidence="10">
    <location>
        <begin position="48"/>
        <end position="429"/>
    </location>
</feature>
<evidence type="ECO:0000256" key="2">
    <source>
        <dbReference type="ARBA" id="ARBA00007357"/>
    </source>
</evidence>
<dbReference type="PRINTS" id="PR00786">
    <property type="entry name" value="NEPRILYSIN"/>
</dbReference>
<dbReference type="Pfam" id="PF01431">
    <property type="entry name" value="Peptidase_M13"/>
    <property type="match status" value="1"/>
</dbReference>
<feature type="domain" description="Peptidase M13 C-terminal" evidence="9">
    <location>
        <begin position="485"/>
        <end position="676"/>
    </location>
</feature>
<keyword evidence="4" id="KW-0479">Metal-binding</keyword>
<dbReference type="GO" id="GO:0004222">
    <property type="term" value="F:metalloendopeptidase activity"/>
    <property type="evidence" value="ECO:0007669"/>
    <property type="project" value="InterPro"/>
</dbReference>
<dbReference type="KEGG" id="csr:Cspa_c56170"/>
<feature type="chain" id="PRO_5039624480" evidence="8">
    <location>
        <begin position="27"/>
        <end position="679"/>
    </location>
</feature>
<dbReference type="InterPro" id="IPR018497">
    <property type="entry name" value="Peptidase_M13_C"/>
</dbReference>
<dbReference type="HOGENOM" id="CLU_006187_7_2_9"/>
<proteinExistence type="inferred from homology"/>
<evidence type="ECO:0000256" key="5">
    <source>
        <dbReference type="ARBA" id="ARBA00022801"/>
    </source>
</evidence>
<dbReference type="OrthoDB" id="9775677at2"/>
<dbReference type="InterPro" id="IPR024079">
    <property type="entry name" value="MetalloPept_cat_dom_sf"/>
</dbReference>
<keyword evidence="5 11" id="KW-0378">Hydrolase</keyword>
<organism evidence="11 12">
    <name type="scientific">Clostridium saccharoperbutylacetonicum N1-4(HMT)</name>
    <dbReference type="NCBI Taxonomy" id="931276"/>
    <lineage>
        <taxon>Bacteria</taxon>
        <taxon>Bacillati</taxon>
        <taxon>Bacillota</taxon>
        <taxon>Clostridia</taxon>
        <taxon>Eubacteriales</taxon>
        <taxon>Clostridiaceae</taxon>
        <taxon>Clostridium</taxon>
    </lineage>
</organism>
<evidence type="ECO:0000313" key="12">
    <source>
        <dbReference type="Proteomes" id="UP000011728"/>
    </source>
</evidence>
<dbReference type="eggNOG" id="COG3590">
    <property type="taxonomic scope" value="Bacteria"/>
</dbReference>
<dbReference type="RefSeq" id="WP_015395652.1">
    <property type="nucleotide sequence ID" value="NC_020291.1"/>
</dbReference>
<dbReference type="Gene3D" id="1.10.1380.10">
    <property type="entry name" value="Neutral endopeptidase , domain2"/>
    <property type="match status" value="1"/>
</dbReference>
<dbReference type="GO" id="GO:0046872">
    <property type="term" value="F:metal ion binding"/>
    <property type="evidence" value="ECO:0007669"/>
    <property type="project" value="UniProtKB-KW"/>
</dbReference>
<name>M1M193_9CLOT</name>
<keyword evidence="7" id="KW-0482">Metalloprotease</keyword>
<evidence type="ECO:0000313" key="11">
    <source>
        <dbReference type="EMBL" id="AGF59345.1"/>
    </source>
</evidence>
<reference evidence="11 12" key="1">
    <citation type="submission" date="2013-02" db="EMBL/GenBank/DDBJ databases">
        <title>Genome sequence of Clostridium saccharoperbutylacetonicum N1-4(HMT).</title>
        <authorList>
            <person name="Poehlein A."/>
            <person name="Daniel R."/>
        </authorList>
    </citation>
    <scope>NUCLEOTIDE SEQUENCE [LARGE SCALE GENOMIC DNA]</scope>
    <source>
        <strain evidence="12">N1-4(HMT)</strain>
    </source>
</reference>
<dbReference type="SUPFAM" id="SSF55486">
    <property type="entry name" value="Metalloproteases ('zincins'), catalytic domain"/>
    <property type="match status" value="1"/>
</dbReference>
<keyword evidence="3" id="KW-0645">Protease</keyword>
<dbReference type="EMBL" id="CP004121">
    <property type="protein sequence ID" value="AGF59345.1"/>
    <property type="molecule type" value="Genomic_DNA"/>
</dbReference>
<dbReference type="InterPro" id="IPR000718">
    <property type="entry name" value="Peptidase_M13"/>
</dbReference>
<dbReference type="Pfam" id="PF05649">
    <property type="entry name" value="Peptidase_M13_N"/>
    <property type="match status" value="1"/>
</dbReference>
<gene>
    <name evidence="11" type="ORF">Cspa_c56170</name>
</gene>
<dbReference type="Proteomes" id="UP000011728">
    <property type="component" value="Chromosome"/>
</dbReference>
<evidence type="ECO:0000256" key="4">
    <source>
        <dbReference type="ARBA" id="ARBA00022723"/>
    </source>
</evidence>
<protein>
    <submittedName>
        <fullName evidence="11">Putative metalloendopeptidase</fullName>
        <ecNumber evidence="11">3.4.24.-</ecNumber>
    </submittedName>
</protein>
<dbReference type="PATRIC" id="fig|931276.5.peg.5662"/>
<dbReference type="InterPro" id="IPR042089">
    <property type="entry name" value="Peptidase_M13_dom_2"/>
</dbReference>